<feature type="region of interest" description="Disordered" evidence="1">
    <location>
        <begin position="1"/>
        <end position="46"/>
    </location>
</feature>
<dbReference type="STRING" id="59561.AQZ59_00835"/>
<keyword evidence="4" id="KW-1185">Reference proteome</keyword>
<evidence type="ECO:0000313" key="2">
    <source>
        <dbReference type="EMBL" id="KTF04314.1"/>
    </source>
</evidence>
<reference evidence="3" key="2">
    <citation type="submission" date="2023-05" db="EMBL/GenBank/DDBJ databases">
        <title>Genomic Catalog of Human Bladder Bacteria.</title>
        <authorList>
            <person name="Du J."/>
        </authorList>
    </citation>
    <scope>NUCLEOTIDE SEQUENCE</scope>
    <source>
        <strain evidence="3">UMB1304A</strain>
    </source>
</reference>
<dbReference type="EMBL" id="JASPDQ010000004">
    <property type="protein sequence ID" value="MDK8601418.1"/>
    <property type="molecule type" value="Genomic_DNA"/>
</dbReference>
<dbReference type="Proteomes" id="UP001225576">
    <property type="component" value="Unassembled WGS sequence"/>
</dbReference>
<reference evidence="2 4" key="1">
    <citation type="submission" date="2015-11" db="EMBL/GenBank/DDBJ databases">
        <title>Draft Genome Sequence of the Type Strain Trueperella bernardiae LCDC 89-0504T, Isolated from Blood Culture.</title>
        <authorList>
            <person name="Bernier A.-M."/>
            <person name="Bernard K."/>
        </authorList>
    </citation>
    <scope>NUCLEOTIDE SEQUENCE [LARGE SCALE GENOMIC DNA]</scope>
    <source>
        <strain evidence="2 4">LCDC 89-0504</strain>
    </source>
</reference>
<evidence type="ECO:0000256" key="1">
    <source>
        <dbReference type="SAM" id="MobiDB-lite"/>
    </source>
</evidence>
<dbReference type="InterPro" id="IPR045596">
    <property type="entry name" value="DUF6459"/>
</dbReference>
<proteinExistence type="predicted"/>
<dbReference type="Pfam" id="PF20060">
    <property type="entry name" value="DUF6459"/>
    <property type="match status" value="1"/>
</dbReference>
<evidence type="ECO:0000313" key="4">
    <source>
        <dbReference type="Proteomes" id="UP000054404"/>
    </source>
</evidence>
<dbReference type="EMBL" id="LNIZ01000003">
    <property type="protein sequence ID" value="KTF04314.1"/>
    <property type="molecule type" value="Genomic_DNA"/>
</dbReference>
<accession>A0A0W1KJW7</accession>
<sequence length="177" mass="19761">MSQALLDHKVHVATPPPPPRQLPKSYPGRSSQSLPAPSNGEGFDRAAFTSPRIDRLMYNGESGKTTEKLTPPDRFAARVVGQSIEVLMGHRPARQLQTWMHPDVYEALTRRAGLAQRVLGRAEKCMPPRIKRVRVCEPRDGVAEVSLVVFDGKRTRAAAARLEVRRGRWHVTALEII</sequence>
<evidence type="ECO:0000313" key="3">
    <source>
        <dbReference type="EMBL" id="MDK8601418.1"/>
    </source>
</evidence>
<comment type="caution">
    <text evidence="2">The sequence shown here is derived from an EMBL/GenBank/DDBJ whole genome shotgun (WGS) entry which is preliminary data.</text>
</comment>
<dbReference type="OrthoDB" id="3731420at2"/>
<dbReference type="RefSeq" id="WP_062613401.1">
    <property type="nucleotide sequence ID" value="NZ_JASPDQ010000004.1"/>
</dbReference>
<feature type="compositionally biased region" description="Basic and acidic residues" evidence="1">
    <location>
        <begin position="1"/>
        <end position="10"/>
    </location>
</feature>
<dbReference type="AlphaFoldDB" id="A0A0W1KJW7"/>
<name>A0A0W1KJW7_9ACTO</name>
<organism evidence="2 4">
    <name type="scientific">Trueperella bernardiae</name>
    <dbReference type="NCBI Taxonomy" id="59561"/>
    <lineage>
        <taxon>Bacteria</taxon>
        <taxon>Bacillati</taxon>
        <taxon>Actinomycetota</taxon>
        <taxon>Actinomycetes</taxon>
        <taxon>Actinomycetales</taxon>
        <taxon>Actinomycetaceae</taxon>
        <taxon>Trueperella</taxon>
    </lineage>
</organism>
<dbReference type="PATRIC" id="fig|59561.3.peg.828"/>
<dbReference type="Proteomes" id="UP000054404">
    <property type="component" value="Unassembled WGS sequence"/>
</dbReference>
<protein>
    <submittedName>
        <fullName evidence="3">Rv3235 family protein</fullName>
    </submittedName>
</protein>
<gene>
    <name evidence="2" type="ORF">AQZ59_00835</name>
    <name evidence="3" type="ORF">QP858_02950</name>
</gene>